<reference evidence="2" key="1">
    <citation type="submission" date="2023-02" db="EMBL/GenBank/DDBJ databases">
        <authorList>
            <person name="Palmer J.M."/>
        </authorList>
    </citation>
    <scope>NUCLEOTIDE SEQUENCE</scope>
    <source>
        <strain evidence="2">FW57</strain>
    </source>
</reference>
<keyword evidence="3" id="KW-1185">Reference proteome</keyword>
<evidence type="ECO:0000313" key="2">
    <source>
        <dbReference type="EMBL" id="KAG7289084.1"/>
    </source>
</evidence>
<dbReference type="AlphaFoldDB" id="A0AAD4HW24"/>
<protein>
    <recommendedName>
        <fullName evidence="4">UBA domain-containing protein</fullName>
    </recommendedName>
</protein>
<evidence type="ECO:0000313" key="3">
    <source>
        <dbReference type="Proteomes" id="UP001197093"/>
    </source>
</evidence>
<dbReference type="GO" id="GO:0005634">
    <property type="term" value="C:nucleus"/>
    <property type="evidence" value="ECO:0007669"/>
    <property type="project" value="TreeGrafter"/>
</dbReference>
<dbReference type="PANTHER" id="PTHR39597">
    <property type="entry name" value="UBA DOMAIN-CONTAINING PROTEIN RUP1"/>
    <property type="match status" value="1"/>
</dbReference>
<feature type="region of interest" description="Disordered" evidence="1">
    <location>
        <begin position="117"/>
        <end position="139"/>
    </location>
</feature>
<feature type="region of interest" description="Disordered" evidence="1">
    <location>
        <begin position="745"/>
        <end position="845"/>
    </location>
</feature>
<proteinExistence type="predicted"/>
<comment type="caution">
    <text evidence="2">The sequence shown here is derived from an EMBL/GenBank/DDBJ whole genome shotgun (WGS) entry which is preliminary data.</text>
</comment>
<name>A0AAD4HW24_9PEZI</name>
<dbReference type="PANTHER" id="PTHR39597:SF1">
    <property type="entry name" value="UBA DOMAIN-CONTAINING PROTEIN RUP1"/>
    <property type="match status" value="1"/>
</dbReference>
<gene>
    <name evidence="2" type="ORF">NEMBOFW57_005446</name>
</gene>
<dbReference type="Proteomes" id="UP001197093">
    <property type="component" value="Unassembled WGS sequence"/>
</dbReference>
<feature type="compositionally biased region" description="Polar residues" evidence="1">
    <location>
        <begin position="763"/>
        <end position="783"/>
    </location>
</feature>
<feature type="region of interest" description="Disordered" evidence="1">
    <location>
        <begin position="896"/>
        <end position="939"/>
    </location>
</feature>
<organism evidence="2 3">
    <name type="scientific">Staphylotrichum longicolle</name>
    <dbReference type="NCBI Taxonomy" id="669026"/>
    <lineage>
        <taxon>Eukaryota</taxon>
        <taxon>Fungi</taxon>
        <taxon>Dikarya</taxon>
        <taxon>Ascomycota</taxon>
        <taxon>Pezizomycotina</taxon>
        <taxon>Sordariomycetes</taxon>
        <taxon>Sordariomycetidae</taxon>
        <taxon>Sordariales</taxon>
        <taxon>Chaetomiaceae</taxon>
        <taxon>Staphylotrichum</taxon>
    </lineage>
</organism>
<dbReference type="GO" id="GO:0016579">
    <property type="term" value="P:protein deubiquitination"/>
    <property type="evidence" value="ECO:0007669"/>
    <property type="project" value="TreeGrafter"/>
</dbReference>
<sequence length="939" mass="103827">MAFSGGDVPAEQVEMVAMVTGFENHSMIANALKSNHGNVENVINEYLDDADKVCPFSLLLALLVQPAAADPVQFKRKYGWDEAAFSSGREDENTSGNNANIPAFAIHPPVIYGTEPKSFWDAPSRPPSRANNRSPMSRLVDVTAPEFTTDAPSNRQEEEDHLQRAINESLNASGVQSPQTFPPPPPPLPQQSGVITNNGDSSVHFGPANRPDYDPDEWAMVRLGNQESDPDPSLRARKEGAAVLLRCRFEISWKTHRVGALLMIYQQIPAVRNALLQTGDAPGHGYGNKSDWWQGQPIPPPGHSETDWIDDSSLSWSDELHRLIAFLETTERTYGTADVLTRAKHLETKETGDPEKDFFENFFHTLQQAGGSPGQAETLMSSVEIVSFDTFEPQHKEQFGILDLQVSKEADPQPENIYNVLDWLFFVDLRLAREDSGSARIAWITQASEVLTCRFQGDEGLPKPLEIPETFYLDRYMKINAQKVRELQLDMVALLKAYDASMQKEEELIRWVNPQTNKIYDRRVLIKAGVQRCQEKMRKIRQRAFWRQHEQAAVDGEGEYYLPEHEGEPSLLPDEAQVVAHYEAKIRDLEAQLVEMERVMNEHIIPERQAIHDINRKMSALLTVPSTDEKWNPTHKYTLRGVANAPNTVYQRMRGPASASEATPTQEAPVPGEEGWWKISFKTEDNTVEHTPVTYETVMREACGTGCQPILVFATDKALAQEPIPLSSALKTFVRLDNRHFKQELSQSTRLGSHKRSAGAGDGSQSKRLQRSVSIDSMATNHASAGDFDEDMRDAPFDNDSMFGAVGDTPASAPDRHTATAPQDEGIPDLVEFPPLPPPRGGSASLPAYANDIEMETGMSPALAQVSLQDVKGSGGQPPPRVPEMQERPNTLFLTRPNKNGGAAANGAAAAAAAAAEEEPLIDLGDEKDAPPETQVNGA</sequence>
<feature type="region of interest" description="Disordered" evidence="1">
    <location>
        <begin position="173"/>
        <end position="199"/>
    </location>
</feature>
<dbReference type="InterPro" id="IPR055335">
    <property type="entry name" value="Ucp6/RUP1"/>
</dbReference>
<dbReference type="GO" id="GO:0005829">
    <property type="term" value="C:cytosol"/>
    <property type="evidence" value="ECO:0007669"/>
    <property type="project" value="TreeGrafter"/>
</dbReference>
<evidence type="ECO:0000256" key="1">
    <source>
        <dbReference type="SAM" id="MobiDB-lite"/>
    </source>
</evidence>
<accession>A0AAD4HW24</accession>
<feature type="compositionally biased region" description="Low complexity" evidence="1">
    <location>
        <begin position="900"/>
        <end position="915"/>
    </location>
</feature>
<evidence type="ECO:0008006" key="4">
    <source>
        <dbReference type="Google" id="ProtNLM"/>
    </source>
</evidence>
<feature type="compositionally biased region" description="Pro residues" evidence="1">
    <location>
        <begin position="180"/>
        <end position="189"/>
    </location>
</feature>
<dbReference type="EMBL" id="JAHCVI010000002">
    <property type="protein sequence ID" value="KAG7289084.1"/>
    <property type="molecule type" value="Genomic_DNA"/>
</dbReference>